<evidence type="ECO:0000259" key="2">
    <source>
        <dbReference type="Pfam" id="PF07331"/>
    </source>
</evidence>
<dbReference type="InterPro" id="IPR009936">
    <property type="entry name" value="DUF1468"/>
</dbReference>
<dbReference type="EMBL" id="CP018632">
    <property type="protein sequence ID" value="ASJ74690.1"/>
    <property type="molecule type" value="Genomic_DNA"/>
</dbReference>
<keyword evidence="1" id="KW-1133">Transmembrane helix</keyword>
<dbReference type="Pfam" id="PF07331">
    <property type="entry name" value="TctB"/>
    <property type="match status" value="1"/>
</dbReference>
<proteinExistence type="predicted"/>
<keyword evidence="4" id="KW-1185">Reference proteome</keyword>
<dbReference type="KEGG" id="gai:IMCC3135_23105"/>
<feature type="transmembrane region" description="Helical" evidence="1">
    <location>
        <begin position="26"/>
        <end position="44"/>
    </location>
</feature>
<name>A0A2Z2P0K3_9GAMM</name>
<evidence type="ECO:0000313" key="3">
    <source>
        <dbReference type="EMBL" id="ASJ74690.1"/>
    </source>
</evidence>
<dbReference type="AlphaFoldDB" id="A0A2Z2P0K3"/>
<keyword evidence="1" id="KW-0812">Transmembrane</keyword>
<gene>
    <name evidence="3" type="ORF">IMCC3135_23105</name>
</gene>
<feature type="transmembrane region" description="Helical" evidence="1">
    <location>
        <begin position="83"/>
        <end position="104"/>
    </location>
</feature>
<sequence>MSGDNASAVISENAETMATASRLQHMIPGTAILVLALTVAWLSFTREPASAFLFPRMIGSIMLLLAVWNFIRAASGLAKVGEGVSGLTITRIAPGLVVMIVFVYFAAKFLGFYAASYIAFVSIYSLYDPASHGSPKAWLRRCLVAAGFMSVIYALFTMLLQVQTPRGLFF</sequence>
<feature type="transmembrane region" description="Helical" evidence="1">
    <location>
        <begin position="50"/>
        <end position="71"/>
    </location>
</feature>
<feature type="transmembrane region" description="Helical" evidence="1">
    <location>
        <begin position="139"/>
        <end position="160"/>
    </location>
</feature>
<organism evidence="3 4">
    <name type="scientific">Granulosicoccus antarcticus IMCC3135</name>
    <dbReference type="NCBI Taxonomy" id="1192854"/>
    <lineage>
        <taxon>Bacteria</taxon>
        <taxon>Pseudomonadati</taxon>
        <taxon>Pseudomonadota</taxon>
        <taxon>Gammaproteobacteria</taxon>
        <taxon>Chromatiales</taxon>
        <taxon>Granulosicoccaceae</taxon>
        <taxon>Granulosicoccus</taxon>
    </lineage>
</organism>
<evidence type="ECO:0000313" key="4">
    <source>
        <dbReference type="Proteomes" id="UP000250079"/>
    </source>
</evidence>
<accession>A0A2Z2P0K3</accession>
<dbReference type="Proteomes" id="UP000250079">
    <property type="component" value="Chromosome"/>
</dbReference>
<evidence type="ECO:0000256" key="1">
    <source>
        <dbReference type="SAM" id="Phobius"/>
    </source>
</evidence>
<keyword evidence="1" id="KW-0472">Membrane</keyword>
<feature type="transmembrane region" description="Helical" evidence="1">
    <location>
        <begin position="110"/>
        <end position="127"/>
    </location>
</feature>
<protein>
    <recommendedName>
        <fullName evidence="2">DUF1468 domain-containing protein</fullName>
    </recommendedName>
</protein>
<dbReference type="RefSeq" id="WP_205737673.1">
    <property type="nucleotide sequence ID" value="NZ_CP018632.1"/>
</dbReference>
<feature type="domain" description="DUF1468" evidence="2">
    <location>
        <begin position="31"/>
        <end position="165"/>
    </location>
</feature>
<reference evidence="3 4" key="1">
    <citation type="submission" date="2016-12" db="EMBL/GenBank/DDBJ databases">
        <authorList>
            <person name="Song W.-J."/>
            <person name="Kurnit D.M."/>
        </authorList>
    </citation>
    <scope>NUCLEOTIDE SEQUENCE [LARGE SCALE GENOMIC DNA]</scope>
    <source>
        <strain evidence="3 4">IMCC3135</strain>
    </source>
</reference>